<accession>A0AAD6TYK2</accession>
<sequence length="708" mass="79097">MLLDQIKSSYLEDVPGLLPIVFPDKCLPHRFPPSKILSALSTGDSPLYADGKWVGCPDLTVPSKAGDVERAMVAFLHAFRDRVAELLRPEGEIQPDRTWTAEFANAAVEDAPNHRLPDFLCTDTGLEFRWPNIRTHGELKSSYSPANKKELLVQLLNGAYLIFSSQDTRRFVISLGFVGYSVRLFIFDRAGLVTTFPFDLHEEPESFVRVMTAVMFATDPAFLGYDTSIVKTSAGRSVAVDGITYKLVQTLFVSDVVRGRGTVCWHARHGDQDFVIKDTWADSSREHTEADLLRKAQDVAGVPKVVADVVVEINGTPGSTDNLRSIIKPASTGKAAKLHEKYLAIEQRKHRRLVLTPFGQPLSHFASRKELISIFIDAIKAHRELFAKAKIIHRDISINNILLVPIPKTWNTVELPPTSPAVLALAGLHALKTSSGCKSVDLSPAAALIGLRQGLLIDLDYALLLEQDGERGPTAAGHRTGTLPFMVTDVLIKGDQLRAHEPRHDLESFLYVLIWICVHYAGPGNVERQDFDIYQSSMANWVKGLTYDDIGKLKRYALTFQESWESDVLPNFAPYFESLKPCATAWKDLYAMGRMTYDAVLYVLESALASLDDVEVWSRTDDPEGYGEPCKKRKPRNQYFLDPINEKDEPERDDEDEPPQKFSRSDDGGRCRVVQSEPAPSEKATSPKMKIIHSMKPKQKPRTIAPRS</sequence>
<dbReference type="PROSITE" id="PS00109">
    <property type="entry name" value="PROTEIN_KINASE_TYR"/>
    <property type="match status" value="1"/>
</dbReference>
<dbReference type="InterPro" id="IPR008266">
    <property type="entry name" value="Tyr_kinase_AS"/>
</dbReference>
<dbReference type="Proteomes" id="UP001222325">
    <property type="component" value="Unassembled WGS sequence"/>
</dbReference>
<reference evidence="3" key="1">
    <citation type="submission" date="2023-03" db="EMBL/GenBank/DDBJ databases">
        <title>Massive genome expansion in bonnet fungi (Mycena s.s.) driven by repeated elements and novel gene families across ecological guilds.</title>
        <authorList>
            <consortium name="Lawrence Berkeley National Laboratory"/>
            <person name="Harder C.B."/>
            <person name="Miyauchi S."/>
            <person name="Viragh M."/>
            <person name="Kuo A."/>
            <person name="Thoen E."/>
            <person name="Andreopoulos B."/>
            <person name="Lu D."/>
            <person name="Skrede I."/>
            <person name="Drula E."/>
            <person name="Henrissat B."/>
            <person name="Morin E."/>
            <person name="Kohler A."/>
            <person name="Barry K."/>
            <person name="LaButti K."/>
            <person name="Morin E."/>
            <person name="Salamov A."/>
            <person name="Lipzen A."/>
            <person name="Mereny Z."/>
            <person name="Hegedus B."/>
            <person name="Baldrian P."/>
            <person name="Stursova M."/>
            <person name="Weitz H."/>
            <person name="Taylor A."/>
            <person name="Grigoriev I.V."/>
            <person name="Nagy L.G."/>
            <person name="Martin F."/>
            <person name="Kauserud H."/>
        </authorList>
    </citation>
    <scope>NUCLEOTIDE SEQUENCE</scope>
    <source>
        <strain evidence="3">CBHHK173m</strain>
    </source>
</reference>
<dbReference type="SUPFAM" id="SSF56112">
    <property type="entry name" value="Protein kinase-like (PK-like)"/>
    <property type="match status" value="1"/>
</dbReference>
<gene>
    <name evidence="3" type="ORF">B0H15DRAFT_849737</name>
</gene>
<keyword evidence="4" id="KW-1185">Reference proteome</keyword>
<organism evidence="3 4">
    <name type="scientific">Mycena belliarum</name>
    <dbReference type="NCBI Taxonomy" id="1033014"/>
    <lineage>
        <taxon>Eukaryota</taxon>
        <taxon>Fungi</taxon>
        <taxon>Dikarya</taxon>
        <taxon>Basidiomycota</taxon>
        <taxon>Agaricomycotina</taxon>
        <taxon>Agaricomycetes</taxon>
        <taxon>Agaricomycetidae</taxon>
        <taxon>Agaricales</taxon>
        <taxon>Marasmiineae</taxon>
        <taxon>Mycenaceae</taxon>
        <taxon>Mycena</taxon>
    </lineage>
</organism>
<dbReference type="PANTHER" id="PTHR38248:SF2">
    <property type="entry name" value="FUNK1 11"/>
    <property type="match status" value="1"/>
</dbReference>
<name>A0AAD6TYK2_9AGAR</name>
<evidence type="ECO:0000259" key="2">
    <source>
        <dbReference type="Pfam" id="PF17667"/>
    </source>
</evidence>
<dbReference type="Pfam" id="PF17667">
    <property type="entry name" value="Pkinase_fungal"/>
    <property type="match status" value="1"/>
</dbReference>
<dbReference type="AlphaFoldDB" id="A0AAD6TYK2"/>
<evidence type="ECO:0000313" key="4">
    <source>
        <dbReference type="Proteomes" id="UP001222325"/>
    </source>
</evidence>
<dbReference type="InterPro" id="IPR040976">
    <property type="entry name" value="Pkinase_fungal"/>
</dbReference>
<comment type="caution">
    <text evidence="3">The sequence shown here is derived from an EMBL/GenBank/DDBJ whole genome shotgun (WGS) entry which is preliminary data.</text>
</comment>
<feature type="compositionally biased region" description="Basic residues" evidence="1">
    <location>
        <begin position="690"/>
        <end position="701"/>
    </location>
</feature>
<dbReference type="EMBL" id="JARJCN010000039">
    <property type="protein sequence ID" value="KAJ7084012.1"/>
    <property type="molecule type" value="Genomic_DNA"/>
</dbReference>
<dbReference type="InterPro" id="IPR011009">
    <property type="entry name" value="Kinase-like_dom_sf"/>
</dbReference>
<dbReference type="GO" id="GO:0004672">
    <property type="term" value="F:protein kinase activity"/>
    <property type="evidence" value="ECO:0007669"/>
    <property type="project" value="InterPro"/>
</dbReference>
<evidence type="ECO:0000313" key="3">
    <source>
        <dbReference type="EMBL" id="KAJ7084012.1"/>
    </source>
</evidence>
<feature type="region of interest" description="Disordered" evidence="1">
    <location>
        <begin position="618"/>
        <end position="708"/>
    </location>
</feature>
<evidence type="ECO:0000256" key="1">
    <source>
        <dbReference type="SAM" id="MobiDB-lite"/>
    </source>
</evidence>
<protein>
    <recommendedName>
        <fullName evidence="2">Fungal-type protein kinase domain-containing protein</fullName>
    </recommendedName>
</protein>
<proteinExistence type="predicted"/>
<dbReference type="Gene3D" id="1.10.510.10">
    <property type="entry name" value="Transferase(Phosphotransferase) domain 1"/>
    <property type="match status" value="1"/>
</dbReference>
<dbReference type="PANTHER" id="PTHR38248">
    <property type="entry name" value="FUNK1 6"/>
    <property type="match status" value="1"/>
</dbReference>
<feature type="domain" description="Fungal-type protein kinase" evidence="2">
    <location>
        <begin position="127"/>
        <end position="517"/>
    </location>
</feature>